<evidence type="ECO:0000313" key="2">
    <source>
        <dbReference type="EMBL" id="KRL45670.1"/>
    </source>
</evidence>
<gene>
    <name evidence="2" type="ORF">FD29_GL000036</name>
</gene>
<keyword evidence="1" id="KW-0812">Transmembrane</keyword>
<dbReference type="EMBL" id="AZEZ01000008">
    <property type="protein sequence ID" value="KRL45670.1"/>
    <property type="molecule type" value="Genomic_DNA"/>
</dbReference>
<evidence type="ECO:0000313" key="3">
    <source>
        <dbReference type="Proteomes" id="UP000050872"/>
    </source>
</evidence>
<reference evidence="2 3" key="1">
    <citation type="journal article" date="2015" name="Genome Announc.">
        <title>Expanding the biotechnology potential of lactobacilli through comparative genomics of 213 strains and associated genera.</title>
        <authorList>
            <person name="Sun Z."/>
            <person name="Harris H.M."/>
            <person name="McCann A."/>
            <person name="Guo C."/>
            <person name="Argimon S."/>
            <person name="Zhang W."/>
            <person name="Yang X."/>
            <person name="Jeffery I.B."/>
            <person name="Cooney J.C."/>
            <person name="Kagawa T.F."/>
            <person name="Liu W."/>
            <person name="Song Y."/>
            <person name="Salvetti E."/>
            <person name="Wrobel A."/>
            <person name="Rasinkangas P."/>
            <person name="Parkhill J."/>
            <person name="Rea M.C."/>
            <person name="O'Sullivan O."/>
            <person name="Ritari J."/>
            <person name="Douillard F.P."/>
            <person name="Paul Ross R."/>
            <person name="Yang R."/>
            <person name="Briner A.E."/>
            <person name="Felis G.E."/>
            <person name="de Vos W.M."/>
            <person name="Barrangou R."/>
            <person name="Klaenhammer T.R."/>
            <person name="Caufield P.W."/>
            <person name="Cui Y."/>
            <person name="Zhang H."/>
            <person name="O'Toole P.W."/>
        </authorList>
    </citation>
    <scope>NUCLEOTIDE SEQUENCE [LARGE SCALE GENOMIC DNA]</scope>
    <source>
        <strain evidence="2 3">DSM 14500</strain>
    </source>
</reference>
<feature type="transmembrane region" description="Helical" evidence="1">
    <location>
        <begin position="200"/>
        <end position="220"/>
    </location>
</feature>
<accession>A0A0R1QLN4</accession>
<dbReference type="PATRIC" id="fig|1423770.3.peg.35"/>
<keyword evidence="1" id="KW-1133">Transmembrane helix</keyword>
<dbReference type="AlphaFoldDB" id="A0A0R1QLN4"/>
<sequence length="259" mass="29324">MLLGVITTQNTVQAGGMGGPNTGDYVYEDREYVTNGQYDQLENINDNIDTGVNPQKLYIIIFDNADDEHIFAKKTGTYLDSTNNEARIVDNTGWALYGFNDFYDMELDNEDLTLTNNYLIMDMRNNMVYLNPSLSGCLYLTDLMFMKMRWGLNSELNSTDPNVRVAALFKLAQKLEPKMLDVSRTNKMLKSTDISDVKQVINYLELIGSALLIIIILLIIHKRNKNKPHHGSGPDEPGNSEYDAGFDEGYYMGSNDSFM</sequence>
<protein>
    <submittedName>
        <fullName evidence="2">Uncharacterized protein</fullName>
    </submittedName>
</protein>
<proteinExistence type="predicted"/>
<organism evidence="2 3">
    <name type="scientific">Companilactobacillus mindensis DSM 14500</name>
    <dbReference type="NCBI Taxonomy" id="1423770"/>
    <lineage>
        <taxon>Bacteria</taxon>
        <taxon>Bacillati</taxon>
        <taxon>Bacillota</taxon>
        <taxon>Bacilli</taxon>
        <taxon>Lactobacillales</taxon>
        <taxon>Lactobacillaceae</taxon>
        <taxon>Companilactobacillus</taxon>
    </lineage>
</organism>
<comment type="caution">
    <text evidence="2">The sequence shown here is derived from an EMBL/GenBank/DDBJ whole genome shotgun (WGS) entry which is preliminary data.</text>
</comment>
<name>A0A0R1QLN4_9LACO</name>
<evidence type="ECO:0000256" key="1">
    <source>
        <dbReference type="SAM" id="Phobius"/>
    </source>
</evidence>
<dbReference type="Proteomes" id="UP000050872">
    <property type="component" value="Unassembled WGS sequence"/>
</dbReference>
<keyword evidence="3" id="KW-1185">Reference proteome</keyword>
<keyword evidence="1" id="KW-0472">Membrane</keyword>